<feature type="transmembrane region" description="Helical" evidence="1">
    <location>
        <begin position="325"/>
        <end position="342"/>
    </location>
</feature>
<keyword evidence="1" id="KW-0812">Transmembrane</keyword>
<dbReference type="PANTHER" id="PTHR30590:SF2">
    <property type="entry name" value="INNER MEMBRANE PROTEIN"/>
    <property type="match status" value="1"/>
</dbReference>
<feature type="transmembrane region" description="Helical" evidence="1">
    <location>
        <begin position="362"/>
        <end position="382"/>
    </location>
</feature>
<keyword evidence="4" id="KW-1185">Reference proteome</keyword>
<feature type="transmembrane region" description="Helical" evidence="1">
    <location>
        <begin position="153"/>
        <end position="171"/>
    </location>
</feature>
<dbReference type="EMBL" id="JAMGBA010000004">
    <property type="protein sequence ID" value="MCL6699728.1"/>
    <property type="molecule type" value="Genomic_DNA"/>
</dbReference>
<feature type="transmembrane region" description="Helical" evidence="1">
    <location>
        <begin position="394"/>
        <end position="412"/>
    </location>
</feature>
<evidence type="ECO:0000313" key="3">
    <source>
        <dbReference type="EMBL" id="MCL6699728.1"/>
    </source>
</evidence>
<dbReference type="InterPro" id="IPR052529">
    <property type="entry name" value="Bact_Transport_Assoc"/>
</dbReference>
<organism evidence="3 4">
    <name type="scientific">Sphingomonas caseinilyticus</name>
    <dbReference type="NCBI Taxonomy" id="2908205"/>
    <lineage>
        <taxon>Bacteria</taxon>
        <taxon>Pseudomonadati</taxon>
        <taxon>Pseudomonadota</taxon>
        <taxon>Alphaproteobacteria</taxon>
        <taxon>Sphingomonadales</taxon>
        <taxon>Sphingomonadaceae</taxon>
        <taxon>Sphingomonas</taxon>
    </lineage>
</organism>
<dbReference type="Pfam" id="PF04235">
    <property type="entry name" value="DUF418"/>
    <property type="match status" value="1"/>
</dbReference>
<sequence length="450" mass="50825">MNAKSDLLVDRVRGADRIASLDIVRGIAILFILIMNIPWMGGYGFILFDPRYPTWTPADYWATLFIHTFLEGTQRGLLELLFGAGIMIMARRAMTSDGPVEVADLHFRRNIWLCLFGLANAFVLLWYGDILLVYGLAAVFLFPFRKLGPKAQIGLAAIFLATLTLYNASGYREETNRLQKVEQIVAAEAAGKKISEEDKTTLKEHREKIERKTQLPADNAKAKEKIAKADKAHHSTLAAYWNAQLEGWTFLMGFFWVIEAEIVASMLIGMALFQWGIIQGRARQSIYWALLIAGYGIGLAVRGSFWVDTLRFQPGQHWQGIVFDLARLATTLGHLALIHLIVRSALGYRMLRPFEAAGRMPLTVYLFTSFLMMWIVFAPWGFDLFGAWGQAELLAVALIVIAAELVAANLWLKYYENGPMEWLWKSLAYERREPFRKLRGEPGDPAPSPA</sequence>
<protein>
    <submittedName>
        <fullName evidence="3">DUF418 domain-containing protein</fullName>
    </submittedName>
</protein>
<feature type="transmembrane region" description="Helical" evidence="1">
    <location>
        <begin position="250"/>
        <end position="273"/>
    </location>
</feature>
<reference evidence="3 4" key="1">
    <citation type="submission" date="2022-05" db="EMBL/GenBank/DDBJ databases">
        <authorList>
            <person name="Jo J.-H."/>
            <person name="Im W.-T."/>
        </authorList>
    </citation>
    <scope>NUCLEOTIDE SEQUENCE [LARGE SCALE GENOMIC DNA]</scope>
    <source>
        <strain evidence="3 4">NSE70-1</strain>
    </source>
</reference>
<proteinExistence type="predicted"/>
<evidence type="ECO:0000256" key="1">
    <source>
        <dbReference type="SAM" id="Phobius"/>
    </source>
</evidence>
<feature type="transmembrane region" description="Helical" evidence="1">
    <location>
        <begin position="23"/>
        <end position="46"/>
    </location>
</feature>
<feature type="domain" description="DUF418" evidence="2">
    <location>
        <begin position="273"/>
        <end position="429"/>
    </location>
</feature>
<dbReference type="Proteomes" id="UP001203410">
    <property type="component" value="Unassembled WGS sequence"/>
</dbReference>
<evidence type="ECO:0000259" key="2">
    <source>
        <dbReference type="Pfam" id="PF04235"/>
    </source>
</evidence>
<accession>A0ABT0RY32</accession>
<evidence type="ECO:0000313" key="4">
    <source>
        <dbReference type="Proteomes" id="UP001203410"/>
    </source>
</evidence>
<dbReference type="PANTHER" id="PTHR30590">
    <property type="entry name" value="INNER MEMBRANE PROTEIN"/>
    <property type="match status" value="1"/>
</dbReference>
<gene>
    <name evidence="3" type="ORF">LZ496_13165</name>
</gene>
<dbReference type="RefSeq" id="WP_249905186.1">
    <property type="nucleotide sequence ID" value="NZ_JAMGBA010000004.1"/>
</dbReference>
<name>A0ABT0RY32_9SPHN</name>
<keyword evidence="1" id="KW-0472">Membrane</keyword>
<keyword evidence="1" id="KW-1133">Transmembrane helix</keyword>
<feature type="transmembrane region" description="Helical" evidence="1">
    <location>
        <begin position="285"/>
        <end position="305"/>
    </location>
</feature>
<dbReference type="InterPro" id="IPR007349">
    <property type="entry name" value="DUF418"/>
</dbReference>
<comment type="caution">
    <text evidence="3">The sequence shown here is derived from an EMBL/GenBank/DDBJ whole genome shotgun (WGS) entry which is preliminary data.</text>
</comment>
<feature type="transmembrane region" description="Helical" evidence="1">
    <location>
        <begin position="115"/>
        <end position="141"/>
    </location>
</feature>